<accession>A0ABT6Q9U8</accession>
<reference evidence="2" key="1">
    <citation type="submission" date="2023-05" db="EMBL/GenBank/DDBJ databases">
        <title>Whole genome sequence of Commensalibacter sp.</title>
        <authorList>
            <person name="Charoenyingcharoen P."/>
            <person name="Yukphan P."/>
        </authorList>
    </citation>
    <scope>NUCLEOTIDE SEQUENCE</scope>
    <source>
        <strain evidence="2">TBRC 10068</strain>
    </source>
</reference>
<keyword evidence="3" id="KW-1185">Reference proteome</keyword>
<feature type="signal peptide" evidence="1">
    <location>
        <begin position="1"/>
        <end position="20"/>
    </location>
</feature>
<sequence>MKKLLLANILALGLPSVALANLEKTVPISTMKQVIKELKPVFCNNGESGLIKHVSNCYLTSNNKEKCMLEDTALIILHEQFI</sequence>
<keyword evidence="1" id="KW-0732">Signal</keyword>
<evidence type="ECO:0000313" key="2">
    <source>
        <dbReference type="EMBL" id="MDI2113085.1"/>
    </source>
</evidence>
<gene>
    <name evidence="2" type="ORF">QJV33_07290</name>
</gene>
<evidence type="ECO:0000256" key="1">
    <source>
        <dbReference type="SAM" id="SignalP"/>
    </source>
</evidence>
<dbReference type="Proteomes" id="UP001431775">
    <property type="component" value="Unassembled WGS sequence"/>
</dbReference>
<proteinExistence type="predicted"/>
<evidence type="ECO:0000313" key="3">
    <source>
        <dbReference type="Proteomes" id="UP001431775"/>
    </source>
</evidence>
<organism evidence="2 3">
    <name type="scientific">Commensalibacter nepenthis</name>
    <dbReference type="NCBI Taxonomy" id="3043872"/>
    <lineage>
        <taxon>Bacteria</taxon>
        <taxon>Pseudomonadati</taxon>
        <taxon>Pseudomonadota</taxon>
        <taxon>Alphaproteobacteria</taxon>
        <taxon>Acetobacterales</taxon>
        <taxon>Acetobacteraceae</taxon>
    </lineage>
</organism>
<name>A0ABT6Q9U8_9PROT</name>
<dbReference type="RefSeq" id="WP_281462705.1">
    <property type="nucleotide sequence ID" value="NZ_JASBAN010000001.1"/>
</dbReference>
<comment type="caution">
    <text evidence="2">The sequence shown here is derived from an EMBL/GenBank/DDBJ whole genome shotgun (WGS) entry which is preliminary data.</text>
</comment>
<feature type="chain" id="PRO_5047452622" evidence="1">
    <location>
        <begin position="21"/>
        <end position="82"/>
    </location>
</feature>
<protein>
    <submittedName>
        <fullName evidence="2">Uncharacterized protein</fullName>
    </submittedName>
</protein>
<dbReference type="EMBL" id="JASBAN010000001">
    <property type="protein sequence ID" value="MDI2113085.1"/>
    <property type="molecule type" value="Genomic_DNA"/>
</dbReference>